<keyword evidence="8" id="KW-0119">Carbohydrate metabolism</keyword>
<dbReference type="EC" id="3.2.1.39" evidence="3"/>
<dbReference type="Gene3D" id="2.80.10.50">
    <property type="match status" value="2"/>
</dbReference>
<dbReference type="GeneID" id="24134736"/>
<protein>
    <recommendedName>
        <fullName evidence="3">glucan endo-1,3-beta-D-glucosidase</fullName>
        <ecNumber evidence="3">3.2.1.39</ecNumber>
    </recommendedName>
    <alternativeName>
        <fullName evidence="13">Endo-1,3-beta-glucanase btgC</fullName>
    </alternativeName>
    <alternativeName>
        <fullName evidence="12">Laminarinase btgC</fullName>
    </alternativeName>
</protein>
<dbReference type="KEGG" id="spar:SPRG_12804"/>
<dbReference type="CDD" id="cd00161">
    <property type="entry name" value="beta-trefoil_Ricin-like"/>
    <property type="match status" value="1"/>
</dbReference>
<dbReference type="InterPro" id="IPR050732">
    <property type="entry name" value="Beta-glucan_modifiers"/>
</dbReference>
<keyword evidence="6" id="KW-0472">Membrane</keyword>
<name>A0A067BVP7_SAPPC</name>
<comment type="subcellular location">
    <subcellularLocation>
        <location evidence="2">Cell membrane</location>
    </subcellularLocation>
</comment>
<evidence type="ECO:0000256" key="1">
    <source>
        <dbReference type="ARBA" id="ARBA00000382"/>
    </source>
</evidence>
<comment type="function">
    <text evidence="11">Glucanases play a role in cell expansion during growth, in cell-cell fusion during mating, and in spore release during sporulation. This enzyme may be involved in beta-glucan degradation. Active on laminarin and lichenan.</text>
</comment>
<dbReference type="GO" id="GO:0000272">
    <property type="term" value="P:polysaccharide catabolic process"/>
    <property type="evidence" value="ECO:0007669"/>
    <property type="project" value="UniProtKB-KW"/>
</dbReference>
<evidence type="ECO:0000256" key="11">
    <source>
        <dbReference type="ARBA" id="ARBA00037649"/>
    </source>
</evidence>
<dbReference type="EMBL" id="KK583270">
    <property type="protein sequence ID" value="KDO22343.1"/>
    <property type="molecule type" value="Genomic_DNA"/>
</dbReference>
<keyword evidence="9" id="KW-0961">Cell wall biogenesis/degradation</keyword>
<dbReference type="PANTHER" id="PTHR16631">
    <property type="entry name" value="GLUCAN 1,3-BETA-GLUCOSIDASE"/>
    <property type="match status" value="1"/>
</dbReference>
<dbReference type="InterPro" id="IPR017853">
    <property type="entry name" value="GH"/>
</dbReference>
<keyword evidence="17" id="KW-1185">Reference proteome</keyword>
<dbReference type="RefSeq" id="XP_012206977.1">
    <property type="nucleotide sequence ID" value="XM_012351587.1"/>
</dbReference>
<evidence type="ECO:0000256" key="8">
    <source>
        <dbReference type="ARBA" id="ARBA00023277"/>
    </source>
</evidence>
<evidence type="ECO:0000313" key="16">
    <source>
        <dbReference type="EMBL" id="KDO22343.1"/>
    </source>
</evidence>
<keyword evidence="5" id="KW-0378">Hydrolase</keyword>
<evidence type="ECO:0000256" key="14">
    <source>
        <dbReference type="SAM" id="SignalP"/>
    </source>
</evidence>
<dbReference type="AlphaFoldDB" id="A0A067BVP7"/>
<evidence type="ECO:0000256" key="7">
    <source>
        <dbReference type="ARBA" id="ARBA00023180"/>
    </source>
</evidence>
<evidence type="ECO:0000313" key="17">
    <source>
        <dbReference type="Proteomes" id="UP000030745"/>
    </source>
</evidence>
<dbReference type="SUPFAM" id="SSF51445">
    <property type="entry name" value="(Trans)glycosidases"/>
    <property type="match status" value="1"/>
</dbReference>
<dbReference type="GO" id="GO:0071555">
    <property type="term" value="P:cell wall organization"/>
    <property type="evidence" value="ECO:0007669"/>
    <property type="project" value="UniProtKB-KW"/>
</dbReference>
<feature type="domain" description="Ricin B lectin" evidence="15">
    <location>
        <begin position="415"/>
        <end position="541"/>
    </location>
</feature>
<dbReference type="PROSITE" id="PS50231">
    <property type="entry name" value="RICIN_B_LECTIN"/>
    <property type="match status" value="1"/>
</dbReference>
<dbReference type="InterPro" id="IPR000772">
    <property type="entry name" value="Ricin_B_lectin"/>
</dbReference>
<evidence type="ECO:0000256" key="2">
    <source>
        <dbReference type="ARBA" id="ARBA00004236"/>
    </source>
</evidence>
<proteinExistence type="predicted"/>
<dbReference type="STRING" id="695850.A0A067BVP7"/>
<reference evidence="16 17" key="1">
    <citation type="journal article" date="2013" name="PLoS Genet.">
        <title>Distinctive expansion of potential virulence genes in the genome of the oomycete fish pathogen Saprolegnia parasitica.</title>
        <authorList>
            <person name="Jiang R.H."/>
            <person name="de Bruijn I."/>
            <person name="Haas B.J."/>
            <person name="Belmonte R."/>
            <person name="Lobach L."/>
            <person name="Christie J."/>
            <person name="van den Ackerveken G."/>
            <person name="Bottin A."/>
            <person name="Bulone V."/>
            <person name="Diaz-Moreno S.M."/>
            <person name="Dumas B."/>
            <person name="Fan L."/>
            <person name="Gaulin E."/>
            <person name="Govers F."/>
            <person name="Grenville-Briggs L.J."/>
            <person name="Horner N.R."/>
            <person name="Levin J.Z."/>
            <person name="Mammella M."/>
            <person name="Meijer H.J."/>
            <person name="Morris P."/>
            <person name="Nusbaum C."/>
            <person name="Oome S."/>
            <person name="Phillips A.J."/>
            <person name="van Rooyen D."/>
            <person name="Rzeszutek E."/>
            <person name="Saraiva M."/>
            <person name="Secombes C.J."/>
            <person name="Seidl M.F."/>
            <person name="Snel B."/>
            <person name="Stassen J.H."/>
            <person name="Sykes S."/>
            <person name="Tripathy S."/>
            <person name="van den Berg H."/>
            <person name="Vega-Arreguin J.C."/>
            <person name="Wawra S."/>
            <person name="Young S.K."/>
            <person name="Zeng Q."/>
            <person name="Dieguez-Uribeondo J."/>
            <person name="Russ C."/>
            <person name="Tyler B.M."/>
            <person name="van West P."/>
        </authorList>
    </citation>
    <scope>NUCLEOTIDE SEQUENCE [LARGE SCALE GENOMIC DNA]</scope>
    <source>
        <strain evidence="16 17">CBS 223.65</strain>
    </source>
</reference>
<dbReference type="OrthoDB" id="77201at2759"/>
<sequence length="542" mass="60162">MRGLAVVAVVVAAVAHVVAAGMGVCYDIYDANNIDKHFRTIKTRFSAVRTYQTSLWTPRNVIDAGADNGLAVYAGIWPRDGMDFNKELQAVIDGHYRHPGTLQAVFVGNEDLMNNWNQWAIRDKVNAARSRLRSAGITVPVGSVQTDGDWLKNRDLANACDVLGVNIYAFFGGSPVSWTNPIADLDARWKAMTQTFGGNKVMLTETGWPHGGGNNGNHVSNRANAIDYFNKVQAWVGAGNGGAAPMYFMFHDNWRKHGFEGQFGLADANSNWKFDFGPAPIVDDDQRLSSPFQLVTSRHKALREYYGAAVAKDNNQDVFTLWSYDRSAQTLRNLGANLCLDAYYDSKGSPRVHLYTCDGKNANQKWRVVDNKVIHARFSNLCLDADPSDPTEAVQVYACVGNNDNQVFRVSDALQHVRLQSQAFNRALGVGENDHVLFLEGPSPSALWTFDAKSKIVKSEANGRCLDAWEAKNDAVVHSWDCDGNNANQKWSYDASTKQLRHATHNGFCLDMGSDNGDHPHLWQCHDASAVWAKYQQFEFQV</sequence>
<evidence type="ECO:0000256" key="12">
    <source>
        <dbReference type="ARBA" id="ARBA00042373"/>
    </source>
</evidence>
<evidence type="ECO:0000256" key="9">
    <source>
        <dbReference type="ARBA" id="ARBA00023316"/>
    </source>
</evidence>
<dbReference type="Proteomes" id="UP000030745">
    <property type="component" value="Unassembled WGS sequence"/>
</dbReference>
<dbReference type="VEuPathDB" id="FungiDB:SPRG_12804"/>
<dbReference type="GO" id="GO:0042973">
    <property type="term" value="F:glucan endo-1,3-beta-D-glucosidase activity"/>
    <property type="evidence" value="ECO:0007669"/>
    <property type="project" value="UniProtKB-EC"/>
</dbReference>
<evidence type="ECO:0000256" key="3">
    <source>
        <dbReference type="ARBA" id="ARBA00012780"/>
    </source>
</evidence>
<dbReference type="SUPFAM" id="SSF50370">
    <property type="entry name" value="Ricin B-like lectins"/>
    <property type="match status" value="2"/>
</dbReference>
<keyword evidence="10" id="KW-0624">Polysaccharide degradation</keyword>
<keyword evidence="7" id="KW-0325">Glycoprotein</keyword>
<comment type="catalytic activity">
    <reaction evidence="1">
        <text>Hydrolysis of (1-&gt;3)-beta-D-glucosidic linkages in (1-&gt;3)-beta-D-glucans.</text>
        <dbReference type="EC" id="3.2.1.39"/>
    </reaction>
</comment>
<feature type="chain" id="PRO_5001637151" description="glucan endo-1,3-beta-D-glucosidase" evidence="14">
    <location>
        <begin position="20"/>
        <end position="542"/>
    </location>
</feature>
<dbReference type="InterPro" id="IPR035992">
    <property type="entry name" value="Ricin_B-like_lectins"/>
</dbReference>
<dbReference type="GO" id="GO:0005886">
    <property type="term" value="C:plasma membrane"/>
    <property type="evidence" value="ECO:0007669"/>
    <property type="project" value="UniProtKB-SubCell"/>
</dbReference>
<dbReference type="SMART" id="SM00458">
    <property type="entry name" value="RICIN"/>
    <property type="match status" value="2"/>
</dbReference>
<evidence type="ECO:0000256" key="13">
    <source>
        <dbReference type="ARBA" id="ARBA00043078"/>
    </source>
</evidence>
<evidence type="ECO:0000256" key="10">
    <source>
        <dbReference type="ARBA" id="ARBA00023326"/>
    </source>
</evidence>
<evidence type="ECO:0000256" key="4">
    <source>
        <dbReference type="ARBA" id="ARBA00022475"/>
    </source>
</evidence>
<evidence type="ECO:0000259" key="15">
    <source>
        <dbReference type="SMART" id="SM00458"/>
    </source>
</evidence>
<dbReference type="OMA" id="ANNIDKH"/>
<dbReference type="PANTHER" id="PTHR16631:SF17">
    <property type="entry name" value="GLUCAN ENDO-1,3-BETA-GLUCOSIDASE BTGC"/>
    <property type="match status" value="1"/>
</dbReference>
<organism evidence="16 17">
    <name type="scientific">Saprolegnia parasitica (strain CBS 223.65)</name>
    <dbReference type="NCBI Taxonomy" id="695850"/>
    <lineage>
        <taxon>Eukaryota</taxon>
        <taxon>Sar</taxon>
        <taxon>Stramenopiles</taxon>
        <taxon>Oomycota</taxon>
        <taxon>Saprolegniomycetes</taxon>
        <taxon>Saprolegniales</taxon>
        <taxon>Saprolegniaceae</taxon>
        <taxon>Saprolegnia</taxon>
    </lineage>
</organism>
<dbReference type="Gene3D" id="3.20.20.80">
    <property type="entry name" value="Glycosidases"/>
    <property type="match status" value="1"/>
</dbReference>
<evidence type="ECO:0000256" key="5">
    <source>
        <dbReference type="ARBA" id="ARBA00022801"/>
    </source>
</evidence>
<accession>A0A067BVP7</accession>
<feature type="signal peptide" evidence="14">
    <location>
        <begin position="1"/>
        <end position="19"/>
    </location>
</feature>
<feature type="domain" description="Ricin B lectin" evidence="15">
    <location>
        <begin position="290"/>
        <end position="411"/>
    </location>
</feature>
<keyword evidence="4" id="KW-1003">Cell membrane</keyword>
<evidence type="ECO:0000256" key="6">
    <source>
        <dbReference type="ARBA" id="ARBA00023136"/>
    </source>
</evidence>
<keyword evidence="14" id="KW-0732">Signal</keyword>
<dbReference type="Pfam" id="PF00652">
    <property type="entry name" value="Ricin_B_lectin"/>
    <property type="match status" value="2"/>
</dbReference>
<gene>
    <name evidence="16" type="ORF">SPRG_12804</name>
</gene>